<name>A0ABP9JTA0_9ACTN</name>
<dbReference type="Gene3D" id="1.10.101.10">
    <property type="entry name" value="PGBD-like superfamily/PGBD"/>
    <property type="match status" value="1"/>
</dbReference>
<evidence type="ECO:0000259" key="1">
    <source>
        <dbReference type="Pfam" id="PF01471"/>
    </source>
</evidence>
<evidence type="ECO:0000313" key="2">
    <source>
        <dbReference type="EMBL" id="GAA5043939.1"/>
    </source>
</evidence>
<gene>
    <name evidence="2" type="ORF">GCM10023336_05910</name>
</gene>
<dbReference type="InterPro" id="IPR002477">
    <property type="entry name" value="Peptidoglycan-bd-like"/>
</dbReference>
<dbReference type="InterPro" id="IPR036366">
    <property type="entry name" value="PGBDSf"/>
</dbReference>
<proteinExistence type="predicted"/>
<keyword evidence="3" id="KW-1185">Reference proteome</keyword>
<feature type="domain" description="Peptidoglycan binding-like" evidence="1">
    <location>
        <begin position="54"/>
        <end position="111"/>
    </location>
</feature>
<dbReference type="EMBL" id="BAABKC010000009">
    <property type="protein sequence ID" value="GAA5043939.1"/>
    <property type="molecule type" value="Genomic_DNA"/>
</dbReference>
<dbReference type="Pfam" id="PF01471">
    <property type="entry name" value="PG_binding_1"/>
    <property type="match status" value="1"/>
</dbReference>
<protein>
    <recommendedName>
        <fullName evidence="1">Peptidoglycan binding-like domain-containing protein</fullName>
    </recommendedName>
</protein>
<dbReference type="Proteomes" id="UP001500124">
    <property type="component" value="Unassembled WGS sequence"/>
</dbReference>
<dbReference type="RefSeq" id="WP_345666873.1">
    <property type="nucleotide sequence ID" value="NZ_BAABKC010000009.1"/>
</dbReference>
<accession>A0ABP9JTA0</accession>
<comment type="caution">
    <text evidence="2">The sequence shown here is derived from an EMBL/GenBank/DDBJ whole genome shotgun (WGS) entry which is preliminary data.</text>
</comment>
<organism evidence="2 3">
    <name type="scientific">Streptomyces similanensis</name>
    <dbReference type="NCBI Taxonomy" id="1274988"/>
    <lineage>
        <taxon>Bacteria</taxon>
        <taxon>Bacillati</taxon>
        <taxon>Actinomycetota</taxon>
        <taxon>Actinomycetes</taxon>
        <taxon>Kitasatosporales</taxon>
        <taxon>Streptomycetaceae</taxon>
        <taxon>Streptomyces</taxon>
    </lineage>
</organism>
<dbReference type="InterPro" id="IPR036365">
    <property type="entry name" value="PGBD-like_sf"/>
</dbReference>
<reference evidence="3" key="1">
    <citation type="journal article" date="2019" name="Int. J. Syst. Evol. Microbiol.">
        <title>The Global Catalogue of Microorganisms (GCM) 10K type strain sequencing project: providing services to taxonomists for standard genome sequencing and annotation.</title>
        <authorList>
            <consortium name="The Broad Institute Genomics Platform"/>
            <consortium name="The Broad Institute Genome Sequencing Center for Infectious Disease"/>
            <person name="Wu L."/>
            <person name="Ma J."/>
        </authorList>
    </citation>
    <scope>NUCLEOTIDE SEQUENCE [LARGE SCALE GENOMIC DNA]</scope>
    <source>
        <strain evidence="3">JCM 18410</strain>
    </source>
</reference>
<dbReference type="SUPFAM" id="SSF47090">
    <property type="entry name" value="PGBD-like"/>
    <property type="match status" value="1"/>
</dbReference>
<evidence type="ECO:0000313" key="3">
    <source>
        <dbReference type="Proteomes" id="UP001500124"/>
    </source>
</evidence>
<sequence>MRVRLAAAATTGLLLITGLGIGVGGATSASALSRGNYCGGVYTFDEPEVSYGDRGTAVKAVQCALNRSVRNVNLAEDGAFGQLTYNAVVKFQGCAGLAQDGIVGPKTWKELDNWSTWDTSGFWIC</sequence>